<reference evidence="2" key="1">
    <citation type="submission" date="2025-08" db="UniProtKB">
        <authorList>
            <consortium name="RefSeq"/>
        </authorList>
    </citation>
    <scope>IDENTIFICATION</scope>
</reference>
<evidence type="ECO:0000313" key="2">
    <source>
        <dbReference type="RefSeq" id="XP_015280629.1"/>
    </source>
</evidence>
<dbReference type="Proteomes" id="UP000694871">
    <property type="component" value="Unplaced"/>
</dbReference>
<name>A0ABM1L3U2_GEKJA</name>
<sequence>EFCSTVLEVLTPDDVRVLIETEDEFARRGQFERIFPSRVSMHYLRFFEQPRYFNILVAQWELKYFSNKNKGVDLLRSWCYRGYHNGIVTDTTLMWTLPRTQVYLKNDFILNGMNKIESGRISKALVQRDEEESSRSPETTTCTQSLPLIKYTAGTLKKGTVPQAFSNSSLVK</sequence>
<evidence type="ECO:0000313" key="1">
    <source>
        <dbReference type="Proteomes" id="UP000694871"/>
    </source>
</evidence>
<protein>
    <submittedName>
        <fullName evidence="2">Tubulin polyglutamylase TTLL4-like</fullName>
    </submittedName>
</protein>
<accession>A0ABM1L3U2</accession>
<organism evidence="1 2">
    <name type="scientific">Gekko japonicus</name>
    <name type="common">Schlegel's Japanese gecko</name>
    <dbReference type="NCBI Taxonomy" id="146911"/>
    <lineage>
        <taxon>Eukaryota</taxon>
        <taxon>Metazoa</taxon>
        <taxon>Chordata</taxon>
        <taxon>Craniata</taxon>
        <taxon>Vertebrata</taxon>
        <taxon>Euteleostomi</taxon>
        <taxon>Lepidosauria</taxon>
        <taxon>Squamata</taxon>
        <taxon>Bifurcata</taxon>
        <taxon>Gekkota</taxon>
        <taxon>Gekkonidae</taxon>
        <taxon>Gekkoninae</taxon>
        <taxon>Gekko</taxon>
    </lineage>
</organism>
<gene>
    <name evidence="2" type="primary">LOC107122112</name>
</gene>
<keyword evidence="1" id="KW-1185">Reference proteome</keyword>
<proteinExistence type="predicted"/>
<dbReference type="RefSeq" id="XP_015280629.1">
    <property type="nucleotide sequence ID" value="XM_015425143.1"/>
</dbReference>
<feature type="non-terminal residue" evidence="2">
    <location>
        <position position="1"/>
    </location>
</feature>
<dbReference type="GeneID" id="107122112"/>